<dbReference type="PANTHER" id="PTHR23501">
    <property type="entry name" value="MAJOR FACILITATOR SUPERFAMILY"/>
    <property type="match status" value="1"/>
</dbReference>
<feature type="transmembrane region" description="Helical" evidence="6">
    <location>
        <begin position="258"/>
        <end position="280"/>
    </location>
</feature>
<feature type="transmembrane region" description="Helical" evidence="6">
    <location>
        <begin position="20"/>
        <end position="37"/>
    </location>
</feature>
<dbReference type="GO" id="GO:0022857">
    <property type="term" value="F:transmembrane transporter activity"/>
    <property type="evidence" value="ECO:0007669"/>
    <property type="project" value="InterPro"/>
</dbReference>
<evidence type="ECO:0000259" key="7">
    <source>
        <dbReference type="PROSITE" id="PS50850"/>
    </source>
</evidence>
<feature type="transmembrane region" description="Helical" evidence="6">
    <location>
        <begin position="343"/>
        <end position="366"/>
    </location>
</feature>
<organism evidence="8 9">
    <name type="scientific">Vibrio cidicii</name>
    <dbReference type="NCBI Taxonomy" id="1763883"/>
    <lineage>
        <taxon>Bacteria</taxon>
        <taxon>Pseudomonadati</taxon>
        <taxon>Pseudomonadota</taxon>
        <taxon>Gammaproteobacteria</taxon>
        <taxon>Vibrionales</taxon>
        <taxon>Vibrionaceae</taxon>
        <taxon>Vibrio</taxon>
    </lineage>
</organism>
<evidence type="ECO:0000313" key="8">
    <source>
        <dbReference type="EMBL" id="KYN88830.1"/>
    </source>
</evidence>
<feature type="transmembrane region" description="Helical" evidence="6">
    <location>
        <begin position="84"/>
        <end position="105"/>
    </location>
</feature>
<feature type="transmembrane region" description="Helical" evidence="6">
    <location>
        <begin position="287"/>
        <end position="308"/>
    </location>
</feature>
<feature type="transmembrane region" description="Helical" evidence="6">
    <location>
        <begin position="143"/>
        <end position="167"/>
    </location>
</feature>
<comment type="subcellular location">
    <subcellularLocation>
        <location evidence="1">Endomembrane system</location>
        <topology evidence="1">Multi-pass membrane protein</topology>
    </subcellularLocation>
</comment>
<feature type="transmembrane region" description="Helical" evidence="6">
    <location>
        <begin position="378"/>
        <end position="399"/>
    </location>
</feature>
<feature type="domain" description="Major facilitator superfamily (MFS) profile" evidence="7">
    <location>
        <begin position="18"/>
        <end position="402"/>
    </location>
</feature>
<feature type="transmembrane region" description="Helical" evidence="6">
    <location>
        <begin position="49"/>
        <end position="72"/>
    </location>
</feature>
<evidence type="ECO:0000256" key="5">
    <source>
        <dbReference type="ARBA" id="ARBA00023136"/>
    </source>
</evidence>
<feature type="transmembrane region" description="Helical" evidence="6">
    <location>
        <begin position="228"/>
        <end position="246"/>
    </location>
</feature>
<dbReference type="InterPro" id="IPR020846">
    <property type="entry name" value="MFS_dom"/>
</dbReference>
<evidence type="ECO:0000256" key="1">
    <source>
        <dbReference type="ARBA" id="ARBA00004127"/>
    </source>
</evidence>
<feature type="transmembrane region" description="Helical" evidence="6">
    <location>
        <begin position="314"/>
        <end position="336"/>
    </location>
</feature>
<dbReference type="GO" id="GO:0012505">
    <property type="term" value="C:endomembrane system"/>
    <property type="evidence" value="ECO:0007669"/>
    <property type="project" value="UniProtKB-SubCell"/>
</dbReference>
<proteinExistence type="predicted"/>
<dbReference type="SUPFAM" id="SSF103473">
    <property type="entry name" value="MFS general substrate transporter"/>
    <property type="match status" value="1"/>
</dbReference>
<keyword evidence="2" id="KW-0813">Transport</keyword>
<dbReference type="PROSITE" id="PS50850">
    <property type="entry name" value="MFS"/>
    <property type="match status" value="1"/>
</dbReference>
<name>A0A151KYF2_9VIBR</name>
<feature type="transmembrane region" description="Helical" evidence="6">
    <location>
        <begin position="173"/>
        <end position="193"/>
    </location>
</feature>
<evidence type="ECO:0000256" key="3">
    <source>
        <dbReference type="ARBA" id="ARBA00022692"/>
    </source>
</evidence>
<dbReference type="PANTHER" id="PTHR23501:SF191">
    <property type="entry name" value="VACUOLAR BASIC AMINO ACID TRANSPORTER 4"/>
    <property type="match status" value="1"/>
</dbReference>
<comment type="caution">
    <text evidence="8">The sequence shown here is derived from an EMBL/GenBank/DDBJ whole genome shotgun (WGS) entry which is preliminary data.</text>
</comment>
<feature type="transmembrane region" description="Helical" evidence="6">
    <location>
        <begin position="111"/>
        <end position="131"/>
    </location>
</feature>
<dbReference type="GO" id="GO:0005886">
    <property type="term" value="C:plasma membrane"/>
    <property type="evidence" value="ECO:0007669"/>
    <property type="project" value="TreeGrafter"/>
</dbReference>
<evidence type="ECO:0000256" key="6">
    <source>
        <dbReference type="SAM" id="Phobius"/>
    </source>
</evidence>
<accession>A0A151KYF2</accession>
<dbReference type="CDD" id="cd17320">
    <property type="entry name" value="MFS_MdfA_MDR_like"/>
    <property type="match status" value="1"/>
</dbReference>
<dbReference type="RefSeq" id="WP_061896883.1">
    <property type="nucleotide sequence ID" value="NZ_LOBR01000032.1"/>
</dbReference>
<dbReference type="InterPro" id="IPR036259">
    <property type="entry name" value="MFS_trans_sf"/>
</dbReference>
<keyword evidence="3 6" id="KW-0812">Transmembrane</keyword>
<protein>
    <submittedName>
        <fullName evidence="8">MFS transporter</fullName>
    </submittedName>
</protein>
<keyword evidence="5 6" id="KW-0472">Membrane</keyword>
<evidence type="ECO:0000256" key="4">
    <source>
        <dbReference type="ARBA" id="ARBA00022989"/>
    </source>
</evidence>
<evidence type="ECO:0000256" key="2">
    <source>
        <dbReference type="ARBA" id="ARBA00022448"/>
    </source>
</evidence>
<dbReference type="InterPro" id="IPR011701">
    <property type="entry name" value="MFS"/>
</dbReference>
<sequence>MSLRGERSKVQNRLRKTPLLLAMMIIATGQVGVAIYMPSLPIISAELGLAQASVQQLVTLFLLGFGFSQLFYGPLSDAIGRRPVFIVGQGVYLLGTLVCIAFSSSMEALEFGRLLQGLGAGSASVLGRSVLRDSYEGDQLTKALSYISVTASIMPIIAPVFGGWIAFHISWQAVFVFVLCYLLAIFTLGYFVLPETLPYAKTRFRPLSLIATYRELLSSPQVLGSASFNWMSYLASLVSLSIFPFMMQNQLGLSAADYGSLMIVPSVGLLCGSVAVNILLRRFTIRSVLGFSFTLIVLAGFALMSLPLSVASLVGAFTLMSFAQGLSFPLSISLLLAPHKQKAGAVSALSGSVQMSVAALLGGFLVEHCIATQTQLGLFYLMVASGCFAVLLFNSRIIVAREVQQV</sequence>
<reference evidence="9" key="1">
    <citation type="submission" date="2015-12" db="EMBL/GenBank/DDBJ databases">
        <authorList>
            <person name="Shamseldin A."/>
            <person name="Moawad H."/>
            <person name="Abd El-Rahim W.M."/>
            <person name="Sadowsky M.J."/>
        </authorList>
    </citation>
    <scope>NUCLEOTIDE SEQUENCE [LARGE SCALE GENOMIC DNA]</scope>
    <source>
        <strain evidence="9">2538-88</strain>
    </source>
</reference>
<dbReference type="Gene3D" id="1.20.1720.10">
    <property type="entry name" value="Multidrug resistance protein D"/>
    <property type="match status" value="1"/>
</dbReference>
<dbReference type="Pfam" id="PF07690">
    <property type="entry name" value="MFS_1"/>
    <property type="match status" value="1"/>
</dbReference>
<dbReference type="EMBL" id="LOBR01000032">
    <property type="protein sequence ID" value="KYN88830.1"/>
    <property type="molecule type" value="Genomic_DNA"/>
</dbReference>
<keyword evidence="4 6" id="KW-1133">Transmembrane helix</keyword>
<evidence type="ECO:0000313" key="9">
    <source>
        <dbReference type="Proteomes" id="UP000075346"/>
    </source>
</evidence>
<dbReference type="AlphaFoldDB" id="A0A151KYF2"/>
<gene>
    <name evidence="8" type="ORF">ATY37_14550</name>
</gene>
<dbReference type="Proteomes" id="UP000075346">
    <property type="component" value="Unassembled WGS sequence"/>
</dbReference>